<keyword evidence="5 12" id="KW-1133">Transmembrane helix</keyword>
<dbReference type="GO" id="GO:0009897">
    <property type="term" value="C:external side of plasma membrane"/>
    <property type="evidence" value="ECO:0007669"/>
    <property type="project" value="TreeGrafter"/>
</dbReference>
<protein>
    <recommendedName>
        <fullName evidence="14">Ig-like domain-containing protein</fullName>
    </recommendedName>
</protein>
<evidence type="ECO:0000256" key="3">
    <source>
        <dbReference type="ARBA" id="ARBA00022692"/>
    </source>
</evidence>
<evidence type="ECO:0000256" key="12">
    <source>
        <dbReference type="SAM" id="Phobius"/>
    </source>
</evidence>
<dbReference type="InterPro" id="IPR051713">
    <property type="entry name" value="T-cell_Activation_Regulation"/>
</dbReference>
<dbReference type="FunFam" id="2.60.40.10:FF:000142">
    <property type="entry name" value="V-set domain-containing T-cell activation inhibitor 1"/>
    <property type="match status" value="2"/>
</dbReference>
<reference evidence="15 16" key="1">
    <citation type="submission" date="2020-10" db="EMBL/GenBank/DDBJ databases">
        <title>Pygocentrus nattereri (red-bellied piranha) genome, fPygNat1, primary haplotype.</title>
        <authorList>
            <person name="Myers G."/>
            <person name="Meyer A."/>
            <person name="Karagic N."/>
            <person name="Pippel M."/>
            <person name="Winkler S."/>
            <person name="Tracey A."/>
            <person name="Wood J."/>
            <person name="Formenti G."/>
            <person name="Howe K."/>
            <person name="Fedrigo O."/>
            <person name="Jarvis E.D."/>
        </authorList>
    </citation>
    <scope>NUCLEOTIDE SEQUENCE [LARGE SCALE GENOMIC DNA]</scope>
</reference>
<dbReference type="GO" id="GO:0007166">
    <property type="term" value="P:cell surface receptor signaling pathway"/>
    <property type="evidence" value="ECO:0007669"/>
    <property type="project" value="TreeGrafter"/>
</dbReference>
<evidence type="ECO:0000256" key="13">
    <source>
        <dbReference type="SAM" id="SignalP"/>
    </source>
</evidence>
<evidence type="ECO:0000256" key="11">
    <source>
        <dbReference type="SAM" id="MobiDB-lite"/>
    </source>
</evidence>
<dbReference type="Gene3D" id="2.60.40.10">
    <property type="entry name" value="Immunoglobulins"/>
    <property type="match status" value="2"/>
</dbReference>
<feature type="domain" description="Ig-like" evidence="14">
    <location>
        <begin position="154"/>
        <end position="252"/>
    </location>
</feature>
<evidence type="ECO:0000313" key="16">
    <source>
        <dbReference type="Proteomes" id="UP001501920"/>
    </source>
</evidence>
<dbReference type="SMART" id="SM00409">
    <property type="entry name" value="IG"/>
    <property type="match status" value="2"/>
</dbReference>
<keyword evidence="8" id="KW-0675">Receptor</keyword>
<dbReference type="OrthoDB" id="10012075at2759"/>
<evidence type="ECO:0000256" key="1">
    <source>
        <dbReference type="ARBA" id="ARBA00004251"/>
    </source>
</evidence>
<gene>
    <name evidence="15" type="primary">TMCO3</name>
</gene>
<keyword evidence="9" id="KW-0325">Glycoprotein</keyword>
<feature type="transmembrane region" description="Helical" evidence="12">
    <location>
        <begin position="546"/>
        <end position="571"/>
    </location>
</feature>
<dbReference type="GO" id="GO:0006955">
    <property type="term" value="P:immune response"/>
    <property type="evidence" value="ECO:0007669"/>
    <property type="project" value="TreeGrafter"/>
</dbReference>
<feature type="transmembrane region" description="Helical" evidence="12">
    <location>
        <begin position="357"/>
        <end position="376"/>
    </location>
</feature>
<evidence type="ECO:0000256" key="9">
    <source>
        <dbReference type="ARBA" id="ARBA00023180"/>
    </source>
</evidence>
<dbReference type="GO" id="GO:0042130">
    <property type="term" value="P:negative regulation of T cell proliferation"/>
    <property type="evidence" value="ECO:0007669"/>
    <property type="project" value="TreeGrafter"/>
</dbReference>
<dbReference type="Pfam" id="PF07686">
    <property type="entry name" value="V-set"/>
    <property type="match status" value="2"/>
</dbReference>
<dbReference type="SUPFAM" id="SSF48726">
    <property type="entry name" value="Immunoglobulin"/>
    <property type="match status" value="2"/>
</dbReference>
<dbReference type="GO" id="GO:0031295">
    <property type="term" value="P:T cell costimulation"/>
    <property type="evidence" value="ECO:0007669"/>
    <property type="project" value="TreeGrafter"/>
</dbReference>
<feature type="transmembrane region" description="Helical" evidence="12">
    <location>
        <begin position="417"/>
        <end position="434"/>
    </location>
</feature>
<feature type="transmembrane region" description="Helical" evidence="12">
    <location>
        <begin position="651"/>
        <end position="672"/>
    </location>
</feature>
<dbReference type="InterPro" id="IPR013783">
    <property type="entry name" value="Ig-like_fold"/>
</dbReference>
<keyword evidence="3 12" id="KW-0812">Transmembrane</keyword>
<dbReference type="GeneTree" id="ENSGT01120000271914"/>
<feature type="transmembrane region" description="Helical" evidence="12">
    <location>
        <begin position="440"/>
        <end position="463"/>
    </location>
</feature>
<evidence type="ECO:0000256" key="4">
    <source>
        <dbReference type="ARBA" id="ARBA00022729"/>
    </source>
</evidence>
<evidence type="ECO:0000256" key="10">
    <source>
        <dbReference type="ARBA" id="ARBA00023319"/>
    </source>
</evidence>
<dbReference type="InterPro" id="IPR013106">
    <property type="entry name" value="Ig_V-set"/>
</dbReference>
<dbReference type="PANTHER" id="PTHR25466">
    <property type="entry name" value="T-LYMPHOCYTE ACTIVATION ANTIGEN"/>
    <property type="match status" value="1"/>
</dbReference>
<feature type="chain" id="PRO_5017406750" description="Ig-like domain-containing protein" evidence="13">
    <location>
        <begin position="25"/>
        <end position="717"/>
    </location>
</feature>
<dbReference type="SMART" id="SM00406">
    <property type="entry name" value="IGv"/>
    <property type="match status" value="2"/>
</dbReference>
<feature type="transmembrane region" description="Helical" evidence="12">
    <location>
        <begin position="475"/>
        <end position="499"/>
    </location>
</feature>
<feature type="transmembrane region" description="Helical" evidence="12">
    <location>
        <begin position="261"/>
        <end position="285"/>
    </location>
</feature>
<feature type="transmembrane region" description="Helical" evidence="12">
    <location>
        <begin position="583"/>
        <end position="600"/>
    </location>
</feature>
<dbReference type="InterPro" id="IPR036179">
    <property type="entry name" value="Ig-like_dom_sf"/>
</dbReference>
<dbReference type="PANTHER" id="PTHR25466:SF14">
    <property type="entry name" value="BUTYROPHILIN SUBFAMILY 2 MEMBER A2-LIKE-RELATED"/>
    <property type="match status" value="1"/>
</dbReference>
<dbReference type="Ensembl" id="ENSPNAT00000018980.2">
    <property type="protein sequence ID" value="ENSPNAP00000011880.1"/>
    <property type="gene ID" value="ENSPNAG00000017623.2"/>
</dbReference>
<organism evidence="15 16">
    <name type="scientific">Pygocentrus nattereri</name>
    <name type="common">Red-bellied piranha</name>
    <dbReference type="NCBI Taxonomy" id="42514"/>
    <lineage>
        <taxon>Eukaryota</taxon>
        <taxon>Metazoa</taxon>
        <taxon>Chordata</taxon>
        <taxon>Craniata</taxon>
        <taxon>Vertebrata</taxon>
        <taxon>Euteleostomi</taxon>
        <taxon>Actinopterygii</taxon>
        <taxon>Neopterygii</taxon>
        <taxon>Teleostei</taxon>
        <taxon>Ostariophysi</taxon>
        <taxon>Characiformes</taxon>
        <taxon>Characoidei</taxon>
        <taxon>Pygocentrus</taxon>
    </lineage>
</organism>
<feature type="transmembrane region" description="Helical" evidence="12">
    <location>
        <begin position="388"/>
        <end position="410"/>
    </location>
</feature>
<feature type="domain" description="Ig-like" evidence="14">
    <location>
        <begin position="39"/>
        <end position="136"/>
    </location>
</feature>
<dbReference type="InterPro" id="IPR007110">
    <property type="entry name" value="Ig-like_dom"/>
</dbReference>
<feature type="transmembrane region" description="Helical" evidence="12">
    <location>
        <begin position="297"/>
        <end position="314"/>
    </location>
</feature>
<sequence>MFHVLWGMYMSLFLVLLFAVGCNGLHVQGPSGPLVAQLGDTVLLPCFSQIHLPLEGLQVEWRKADSESLVILFQQGEIRPDLQSQSFRDRVHLFPDEISKGNFSILLNNVVRNDTGVYRCKVSTTQESSETEVELKDIEDLVKGADHAIFASVGEEVILNCSVDSNLPAHMIEEVSWKKRSQDQDDLILFFQDNEVFLSHESYQERAELFIPEIPKGNFSLKVKNVKLEDKGEFICEVHTSDWSAHTTVVLQKLGFSTSQILILVLCFIALQLSVGLCVPVFILLKNKATSGKVMHASLILCPNICIFVAFILWSTDGSLIEIVTCSTVSILRPLMLMKTFPHLDRFPKRLATTVKALVVPVYHSIITITACSIFSQSIRQIQTGSEHILTVMVVLEGMCSIGAGVLAGCSLRMHSTVVLQICNGAVLGFILIIRSKEHFQQSFLIPSILVPIIIGIMMVLTLQRHYFQGKPFRCLHIVLSSTILTIFNLAELSVYILIGISTNNFTTAWYLPLEAVIHAVAWLSMIFLLRCNRCQKQRCHFVKRGIGYVCCTVITAALIITFGVLCVYYVNLHMENDKDRAGYMALTAFLHVLSTISLFKHPKHLPDLPHILIYMFGAVGLNIVNSITLITELSLKADKGAPTLQDLRVIVVPFETIFVSAWLALQIYHFWMGTRHRIKQNFEDQREAGAQDPQAMVALSPSVPKPSDPSEDDPSP</sequence>
<feature type="transmembrane region" description="Helical" evidence="12">
    <location>
        <begin position="612"/>
        <end position="631"/>
    </location>
</feature>
<dbReference type="Proteomes" id="UP001501920">
    <property type="component" value="Chromosome 5"/>
</dbReference>
<feature type="signal peptide" evidence="13">
    <location>
        <begin position="1"/>
        <end position="24"/>
    </location>
</feature>
<dbReference type="GO" id="GO:0071222">
    <property type="term" value="P:cellular response to lipopolysaccharide"/>
    <property type="evidence" value="ECO:0007669"/>
    <property type="project" value="TreeGrafter"/>
</dbReference>
<evidence type="ECO:0000256" key="7">
    <source>
        <dbReference type="ARBA" id="ARBA00023157"/>
    </source>
</evidence>
<evidence type="ECO:0000256" key="8">
    <source>
        <dbReference type="ARBA" id="ARBA00023170"/>
    </source>
</evidence>
<evidence type="ECO:0000259" key="14">
    <source>
        <dbReference type="PROSITE" id="PS50835"/>
    </source>
</evidence>
<reference evidence="15" key="2">
    <citation type="submission" date="2025-08" db="UniProtKB">
        <authorList>
            <consortium name="Ensembl"/>
        </authorList>
    </citation>
    <scope>IDENTIFICATION</scope>
</reference>
<dbReference type="PROSITE" id="PS50835">
    <property type="entry name" value="IG_LIKE"/>
    <property type="match status" value="2"/>
</dbReference>
<evidence type="ECO:0000256" key="2">
    <source>
        <dbReference type="ARBA" id="ARBA00022475"/>
    </source>
</evidence>
<keyword evidence="6 12" id="KW-0472">Membrane</keyword>
<keyword evidence="16" id="KW-1185">Reference proteome</keyword>
<proteinExistence type="predicted"/>
<dbReference type="GO" id="GO:0042102">
    <property type="term" value="P:positive regulation of T cell proliferation"/>
    <property type="evidence" value="ECO:0007669"/>
    <property type="project" value="TreeGrafter"/>
</dbReference>
<accession>A0A3B4CKK0</accession>
<evidence type="ECO:0000313" key="15">
    <source>
        <dbReference type="Ensembl" id="ENSPNAP00000011880.1"/>
    </source>
</evidence>
<dbReference type="InterPro" id="IPR003599">
    <property type="entry name" value="Ig_sub"/>
</dbReference>
<name>A0A3B4CKK0_PYGNA</name>
<evidence type="ECO:0000256" key="5">
    <source>
        <dbReference type="ARBA" id="ARBA00022989"/>
    </source>
</evidence>
<feature type="region of interest" description="Disordered" evidence="11">
    <location>
        <begin position="686"/>
        <end position="717"/>
    </location>
</feature>
<keyword evidence="4 13" id="KW-0732">Signal</keyword>
<evidence type="ECO:0000256" key="6">
    <source>
        <dbReference type="ARBA" id="ARBA00023136"/>
    </source>
</evidence>
<comment type="subcellular location">
    <subcellularLocation>
        <location evidence="1">Cell membrane</location>
        <topology evidence="1">Single-pass type I membrane protein</topology>
    </subcellularLocation>
</comment>
<feature type="transmembrane region" description="Helical" evidence="12">
    <location>
        <begin position="511"/>
        <end position="530"/>
    </location>
</feature>
<keyword evidence="7" id="KW-1015">Disulfide bond</keyword>
<keyword evidence="2" id="KW-1003">Cell membrane</keyword>
<keyword evidence="10" id="KW-0393">Immunoglobulin domain</keyword>
<reference evidence="15" key="3">
    <citation type="submission" date="2025-09" db="UniProtKB">
        <authorList>
            <consortium name="Ensembl"/>
        </authorList>
    </citation>
    <scope>IDENTIFICATION</scope>
</reference>
<dbReference type="AlphaFoldDB" id="A0A3B4CKK0"/>